<organism evidence="1">
    <name type="scientific">marine metagenome</name>
    <dbReference type="NCBI Taxonomy" id="408172"/>
    <lineage>
        <taxon>unclassified sequences</taxon>
        <taxon>metagenomes</taxon>
        <taxon>ecological metagenomes</taxon>
    </lineage>
</organism>
<proteinExistence type="predicted"/>
<protein>
    <recommendedName>
        <fullName evidence="2">Peptidase M20 dimerisation domain-containing protein</fullName>
    </recommendedName>
</protein>
<name>A0A382M0K5_9ZZZZ</name>
<sequence length="60" mass="6456">MSFLEKLVVHESPSLVPKSQEPIFELIGEALDEIGYEIRRIPGNESGGQLLAAPSGSDFG</sequence>
<evidence type="ECO:0000313" key="1">
    <source>
        <dbReference type="EMBL" id="SVC42393.1"/>
    </source>
</evidence>
<gene>
    <name evidence="1" type="ORF">METZ01_LOCUS295247</name>
</gene>
<feature type="non-terminal residue" evidence="1">
    <location>
        <position position="60"/>
    </location>
</feature>
<dbReference type="AlphaFoldDB" id="A0A382M0K5"/>
<dbReference type="EMBL" id="UINC01090442">
    <property type="protein sequence ID" value="SVC42393.1"/>
    <property type="molecule type" value="Genomic_DNA"/>
</dbReference>
<evidence type="ECO:0008006" key="2">
    <source>
        <dbReference type="Google" id="ProtNLM"/>
    </source>
</evidence>
<accession>A0A382M0K5</accession>
<reference evidence="1" key="1">
    <citation type="submission" date="2018-05" db="EMBL/GenBank/DDBJ databases">
        <authorList>
            <person name="Lanie J.A."/>
            <person name="Ng W.-L."/>
            <person name="Kazmierczak K.M."/>
            <person name="Andrzejewski T.M."/>
            <person name="Davidsen T.M."/>
            <person name="Wayne K.J."/>
            <person name="Tettelin H."/>
            <person name="Glass J.I."/>
            <person name="Rusch D."/>
            <person name="Podicherti R."/>
            <person name="Tsui H.-C.T."/>
            <person name="Winkler M.E."/>
        </authorList>
    </citation>
    <scope>NUCLEOTIDE SEQUENCE</scope>
</reference>